<keyword evidence="3" id="KW-1185">Reference proteome</keyword>
<evidence type="ECO:0000256" key="1">
    <source>
        <dbReference type="SAM" id="MobiDB-lite"/>
    </source>
</evidence>
<gene>
    <name evidence="2" type="ORF">PACLA_8A058587</name>
</gene>
<reference evidence="2" key="1">
    <citation type="submission" date="2020-04" db="EMBL/GenBank/DDBJ databases">
        <authorList>
            <person name="Alioto T."/>
            <person name="Alioto T."/>
            <person name="Gomez Garrido J."/>
        </authorList>
    </citation>
    <scope>NUCLEOTIDE SEQUENCE</scope>
    <source>
        <strain evidence="2">A484AB</strain>
    </source>
</reference>
<feature type="compositionally biased region" description="Basic and acidic residues" evidence="1">
    <location>
        <begin position="87"/>
        <end position="165"/>
    </location>
</feature>
<comment type="caution">
    <text evidence="2">The sequence shown here is derived from an EMBL/GenBank/DDBJ whole genome shotgun (WGS) entry which is preliminary data.</text>
</comment>
<name>A0A6S7IY86_PARCT</name>
<dbReference type="EMBL" id="CACRXK020012083">
    <property type="protein sequence ID" value="CAB4022663.1"/>
    <property type="molecule type" value="Genomic_DNA"/>
</dbReference>
<organism evidence="2 3">
    <name type="scientific">Paramuricea clavata</name>
    <name type="common">Red gorgonian</name>
    <name type="synonym">Violescent sea-whip</name>
    <dbReference type="NCBI Taxonomy" id="317549"/>
    <lineage>
        <taxon>Eukaryota</taxon>
        <taxon>Metazoa</taxon>
        <taxon>Cnidaria</taxon>
        <taxon>Anthozoa</taxon>
        <taxon>Octocorallia</taxon>
        <taxon>Malacalcyonacea</taxon>
        <taxon>Plexauridae</taxon>
        <taxon>Paramuricea</taxon>
    </lineage>
</organism>
<dbReference type="InterPro" id="IPR025476">
    <property type="entry name" value="Helitron_helicase-like"/>
</dbReference>
<feature type="region of interest" description="Disordered" evidence="1">
    <location>
        <begin position="61"/>
        <end position="211"/>
    </location>
</feature>
<sequence length="738" mass="85636">MPDPNGTAVVMKFANILELEQYLYSLSMLLHANLFEIVPVRLNICKSNCVKDRQARLKKASEYKKRKQSEETDSEQQIRLQNVNDSIKQKRSEETDSERQIRLQQDSESKKRKRSEETDTNKQIRLQKDSEFKKRKRSEETDTNRQIRLQKDSESKKIKRSEETNSNRQIRLQKDSESKKRKRSEETDTNKQIRLEKDRLNKKQKQAKKVSQQDYLNMFDNTNNGGIEEQCWAKANINKFNKSVQYIVSHCTVCQEAWPLKSKPRTPYMCSRCFRDKKSPKKFSCENSMIPSSVPHELQKLTQIEEMLIARALPIMRVYIKPGGQRGYSGHCINLPQNVTELATSLPRYPKDLAVIIVKVKGKDNTFRDVTVQKQKVHNALVWLINNNPHYSELTINEEALNLLPENGVPPDLMTVETDDDIVSDDNCSPDVGPPTDNPSEDIVYNDSTEMSSFLPVGEQQQREIEAVRNQLSEKDPMLWPSVENEPLNEYQVSHLATMAFPTLFPDGKGDPTNQGLLRDVPFQERIKHLLKFAEIIDGKWVYRFANHPRFSYWAFNMIQRKRILQQSGIFLKQNPGEAHLTIDELREMAASNNANVFMSKVSRYVGNIAGTNAYWNRVREELKSIITNVGAPTLFFTFSSADMHWPELHALFKADTDSELGNSTSDVRRQNVINNPHVVDWFFTQRLESFVKHWLYDTLGAKWHWFRYEYQGRGTIHCHGTAKLNNDQACANLLRLL</sequence>
<dbReference type="OrthoDB" id="5976378at2759"/>
<evidence type="ECO:0000313" key="3">
    <source>
        <dbReference type="Proteomes" id="UP001152795"/>
    </source>
</evidence>
<dbReference type="Proteomes" id="UP001152795">
    <property type="component" value="Unassembled WGS sequence"/>
</dbReference>
<dbReference type="InterPro" id="IPR046700">
    <property type="entry name" value="DUF6570"/>
</dbReference>
<feature type="compositionally biased region" description="Polar residues" evidence="1">
    <location>
        <begin position="75"/>
        <end position="86"/>
    </location>
</feature>
<evidence type="ECO:0000313" key="2">
    <source>
        <dbReference type="EMBL" id="CAB4022663.1"/>
    </source>
</evidence>
<dbReference type="Pfam" id="PF20209">
    <property type="entry name" value="DUF6570"/>
    <property type="match status" value="1"/>
</dbReference>
<proteinExistence type="predicted"/>
<dbReference type="AlphaFoldDB" id="A0A6S7IY86"/>
<dbReference type="Pfam" id="PF14214">
    <property type="entry name" value="Helitron_like_N"/>
    <property type="match status" value="1"/>
</dbReference>
<accession>A0A6S7IY86</accession>
<protein>
    <submittedName>
        <fullName evidence="2">Uncharacterized protein</fullName>
    </submittedName>
</protein>
<feature type="compositionally biased region" description="Basic and acidic residues" evidence="1">
    <location>
        <begin position="172"/>
        <end position="201"/>
    </location>
</feature>